<feature type="domain" description="HTH lacI-type" evidence="4">
    <location>
        <begin position="2"/>
        <end position="56"/>
    </location>
</feature>
<dbReference type="Pfam" id="PF00356">
    <property type="entry name" value="LacI"/>
    <property type="match status" value="1"/>
</dbReference>
<proteinExistence type="predicted"/>
<dbReference type="CDD" id="cd01392">
    <property type="entry name" value="HTH_LacI"/>
    <property type="match status" value="1"/>
</dbReference>
<dbReference type="Pfam" id="PF00532">
    <property type="entry name" value="Peripla_BP_1"/>
    <property type="match status" value="1"/>
</dbReference>
<dbReference type="Gene3D" id="1.10.260.40">
    <property type="entry name" value="lambda repressor-like DNA-binding domains"/>
    <property type="match status" value="1"/>
</dbReference>
<evidence type="ECO:0000313" key="5">
    <source>
        <dbReference type="EMBL" id="MDW6002982.1"/>
    </source>
</evidence>
<evidence type="ECO:0000313" key="7">
    <source>
        <dbReference type="Proteomes" id="UP000196125"/>
    </source>
</evidence>
<protein>
    <submittedName>
        <fullName evidence="6">HTH-type transcriptional regulator AscG</fullName>
    </submittedName>
    <submittedName>
        <fullName evidence="5">LacI family DNA-binding transcriptional regulator</fullName>
    </submittedName>
</protein>
<dbReference type="RefSeq" id="WP_087481270.1">
    <property type="nucleotide sequence ID" value="NZ_AP024883.1"/>
</dbReference>
<accession>A0A1Y6IU98</accession>
<dbReference type="SUPFAM" id="SSF53822">
    <property type="entry name" value="Periplasmic binding protein-like I"/>
    <property type="match status" value="1"/>
</dbReference>
<sequence>MATIADVCKEAGVSSATVSRVLNGTGQVSPKTRDRVFTAINKLGYTPNTLARALATNKTNTIGLIVPGYDGSYYGTMLNQAAEQCEQAGKQIFVTDGRYDSRREKEAILMLSGRRCDGIILYSRTISEETMLELKRTIDVPLVTIGRNFSDERLPCVIFDQFNAGYTITKHLLSLGHRDIACITGTMNTLTAQERLAGYREALTEFGIPYRPELVESGHYHFLGGYQACQTIMARNVKFTAIFSCSDEMAIGVEKALFESGLSIPEQISVVGIDNSGMSNYAHVPLTTIDIPIKEMMRKVVEITLDMIHSPDAIHGETRFVGELIERSSSAPLIEEF</sequence>
<dbReference type="GO" id="GO:0003700">
    <property type="term" value="F:DNA-binding transcription factor activity"/>
    <property type="evidence" value="ECO:0007669"/>
    <property type="project" value="TreeGrafter"/>
</dbReference>
<dbReference type="EMBL" id="FXXI01000004">
    <property type="protein sequence ID" value="SMS01224.1"/>
    <property type="molecule type" value="Genomic_DNA"/>
</dbReference>
<dbReference type="AlphaFoldDB" id="A0A1Y6IU98"/>
<dbReference type="PANTHER" id="PTHR30146:SF67">
    <property type="entry name" value="HTH-TYPE TRANSCRIPTIONAL REGULATOR ASCG"/>
    <property type="match status" value="1"/>
</dbReference>
<organism evidence="6 7">
    <name type="scientific">Vibrio mangrovi</name>
    <dbReference type="NCBI Taxonomy" id="474394"/>
    <lineage>
        <taxon>Bacteria</taxon>
        <taxon>Pseudomonadati</taxon>
        <taxon>Pseudomonadota</taxon>
        <taxon>Gammaproteobacteria</taxon>
        <taxon>Vibrionales</taxon>
        <taxon>Vibrionaceae</taxon>
        <taxon>Vibrio</taxon>
    </lineage>
</organism>
<evidence type="ECO:0000256" key="2">
    <source>
        <dbReference type="ARBA" id="ARBA00023125"/>
    </source>
</evidence>
<dbReference type="CDD" id="cd06270">
    <property type="entry name" value="PBP1_GalS-like"/>
    <property type="match status" value="1"/>
</dbReference>
<reference evidence="6 7" key="1">
    <citation type="submission" date="2017-05" db="EMBL/GenBank/DDBJ databases">
        <authorList>
            <person name="Song R."/>
            <person name="Chenine A.L."/>
            <person name="Ruprecht R.M."/>
        </authorList>
    </citation>
    <scope>NUCLEOTIDE SEQUENCE [LARGE SCALE GENOMIC DNA]</scope>
    <source>
        <strain evidence="6 7">CECT 7927</strain>
    </source>
</reference>
<evidence type="ECO:0000313" key="6">
    <source>
        <dbReference type="EMBL" id="SMS01224.1"/>
    </source>
</evidence>
<name>A0A1Y6IU98_9VIBR</name>
<dbReference type="PROSITE" id="PS50932">
    <property type="entry name" value="HTH_LACI_2"/>
    <property type="match status" value="1"/>
</dbReference>
<dbReference type="Gene3D" id="3.40.50.2300">
    <property type="match status" value="2"/>
</dbReference>
<dbReference type="PRINTS" id="PR00036">
    <property type="entry name" value="HTHLACI"/>
</dbReference>
<keyword evidence="3" id="KW-0804">Transcription</keyword>
<keyword evidence="1" id="KW-0805">Transcription regulation</keyword>
<dbReference type="InterPro" id="IPR028082">
    <property type="entry name" value="Peripla_BP_I"/>
</dbReference>
<dbReference type="InterPro" id="IPR001761">
    <property type="entry name" value="Peripla_BP/Lac1_sug-bd_dom"/>
</dbReference>
<evidence type="ECO:0000256" key="3">
    <source>
        <dbReference type="ARBA" id="ARBA00023163"/>
    </source>
</evidence>
<keyword evidence="2 5" id="KW-0238">DNA-binding</keyword>
<dbReference type="PANTHER" id="PTHR30146">
    <property type="entry name" value="LACI-RELATED TRANSCRIPTIONAL REPRESSOR"/>
    <property type="match status" value="1"/>
</dbReference>
<dbReference type="InterPro" id="IPR000843">
    <property type="entry name" value="HTH_LacI"/>
</dbReference>
<dbReference type="InterPro" id="IPR010982">
    <property type="entry name" value="Lambda_DNA-bd_dom_sf"/>
</dbReference>
<evidence type="ECO:0000259" key="4">
    <source>
        <dbReference type="PROSITE" id="PS50932"/>
    </source>
</evidence>
<dbReference type="SMART" id="SM00354">
    <property type="entry name" value="HTH_LACI"/>
    <property type="match status" value="1"/>
</dbReference>
<dbReference type="Proteomes" id="UP000196125">
    <property type="component" value="Unassembled WGS sequence"/>
</dbReference>
<evidence type="ECO:0000256" key="1">
    <source>
        <dbReference type="ARBA" id="ARBA00023015"/>
    </source>
</evidence>
<dbReference type="Proteomes" id="UP001283366">
    <property type="component" value="Unassembled WGS sequence"/>
</dbReference>
<evidence type="ECO:0000313" key="8">
    <source>
        <dbReference type="Proteomes" id="UP001283366"/>
    </source>
</evidence>
<gene>
    <name evidence="6" type="primary">ascG_2</name>
    <name evidence="5" type="ORF">SBX37_08980</name>
    <name evidence="6" type="ORF">VIM7927_02506</name>
</gene>
<dbReference type="EMBL" id="JAWRCO010000001">
    <property type="protein sequence ID" value="MDW6002982.1"/>
    <property type="molecule type" value="Genomic_DNA"/>
</dbReference>
<dbReference type="SUPFAM" id="SSF47413">
    <property type="entry name" value="lambda repressor-like DNA-binding domains"/>
    <property type="match status" value="1"/>
</dbReference>
<reference evidence="5 8" key="2">
    <citation type="submission" date="2023-11" db="EMBL/GenBank/DDBJ databases">
        <title>Plant-associative lifestyle of Vibrio porteresiae and its evolutionary dynamics.</title>
        <authorList>
            <person name="Rameshkumar N."/>
            <person name="Kirti K."/>
        </authorList>
    </citation>
    <scope>NUCLEOTIDE SEQUENCE [LARGE SCALE GENOMIC DNA]</scope>
    <source>
        <strain evidence="5 8">MSSRF38</strain>
    </source>
</reference>
<dbReference type="OrthoDB" id="9798934at2"/>
<dbReference type="GO" id="GO:0000976">
    <property type="term" value="F:transcription cis-regulatory region binding"/>
    <property type="evidence" value="ECO:0007669"/>
    <property type="project" value="TreeGrafter"/>
</dbReference>
<keyword evidence="8" id="KW-1185">Reference proteome</keyword>